<evidence type="ECO:0000313" key="13">
    <source>
        <dbReference type="EMBL" id="AIA24145.1"/>
    </source>
</evidence>
<evidence type="ECO:0000256" key="9">
    <source>
        <dbReference type="ARBA" id="ARBA00023075"/>
    </source>
</evidence>
<dbReference type="InterPro" id="IPR000440">
    <property type="entry name" value="NADH_UbQ/plastoQ_OxRdtase_su3"/>
</dbReference>
<sequence length="125" mass="14284">MNTLTLFILFIPVLTLVLLVVNQLLAVNKPYSEKVSPYECGFTPLGDARQKFSVQFYLVAILFIVFDLEVLFLFPFAVSLYEISTMGFWIVILFLIILTIGFVYEWSKGALKFTKDPTTSKINLN</sequence>
<accession>A0A059XNH4</accession>
<dbReference type="GeneID" id="19524549"/>
<keyword evidence="8 12" id="KW-0520">NAD</keyword>
<organism evidence="13">
    <name type="scientific">Lichtheimia hongkongensis</name>
    <dbReference type="NCBI Taxonomy" id="549293"/>
    <lineage>
        <taxon>Eukaryota</taxon>
        <taxon>Fungi</taxon>
        <taxon>Fungi incertae sedis</taxon>
        <taxon>Mucoromycota</taxon>
        <taxon>Mucoromycotina</taxon>
        <taxon>Mucoromycetes</taxon>
        <taxon>Mucorales</taxon>
        <taxon>Lichtheimiaceae</taxon>
        <taxon>Lichtheimia</taxon>
    </lineage>
</organism>
<dbReference type="Gene3D" id="1.20.58.1610">
    <property type="entry name" value="NADH:ubiquinone/plastoquinone oxidoreductase, chain 3"/>
    <property type="match status" value="1"/>
</dbReference>
<dbReference type="FunFam" id="1.20.58.1610:FF:000004">
    <property type="entry name" value="NADH-quinone oxidoreductase subunit A"/>
    <property type="match status" value="1"/>
</dbReference>
<dbReference type="GO" id="GO:0030964">
    <property type="term" value="C:NADH dehydrogenase complex"/>
    <property type="evidence" value="ECO:0007669"/>
    <property type="project" value="TreeGrafter"/>
</dbReference>
<comment type="similarity">
    <text evidence="2 12">Belongs to the complex I subunit 3 family.</text>
</comment>
<evidence type="ECO:0000256" key="8">
    <source>
        <dbReference type="ARBA" id="ARBA00023027"/>
    </source>
</evidence>
<feature type="transmembrane region" description="Helical" evidence="12">
    <location>
        <begin position="6"/>
        <end position="27"/>
    </location>
</feature>
<dbReference type="InterPro" id="IPR038430">
    <property type="entry name" value="NDAH_ubi_oxred_su3_sf"/>
</dbReference>
<evidence type="ECO:0000256" key="4">
    <source>
        <dbReference type="ARBA" id="ARBA00022448"/>
    </source>
</evidence>
<evidence type="ECO:0000256" key="1">
    <source>
        <dbReference type="ARBA" id="ARBA00004141"/>
    </source>
</evidence>
<dbReference type="PANTHER" id="PTHR11058:SF9">
    <property type="entry name" value="NADH-UBIQUINONE OXIDOREDUCTASE CHAIN 3"/>
    <property type="match status" value="1"/>
</dbReference>
<evidence type="ECO:0000256" key="5">
    <source>
        <dbReference type="ARBA" id="ARBA00022692"/>
    </source>
</evidence>
<feature type="transmembrane region" description="Helical" evidence="12">
    <location>
        <begin position="87"/>
        <end position="106"/>
    </location>
</feature>
<keyword evidence="9 12" id="KW-0830">Ubiquinone</keyword>
<dbReference type="GO" id="GO:0031966">
    <property type="term" value="C:mitochondrial membrane"/>
    <property type="evidence" value="ECO:0007669"/>
    <property type="project" value="UniProtKB-SubCell"/>
</dbReference>
<evidence type="ECO:0000256" key="3">
    <source>
        <dbReference type="ARBA" id="ARBA00021007"/>
    </source>
</evidence>
<evidence type="ECO:0000256" key="7">
    <source>
        <dbReference type="ARBA" id="ARBA00022989"/>
    </source>
</evidence>
<keyword evidence="12" id="KW-0249">Electron transport</keyword>
<evidence type="ECO:0000256" key="12">
    <source>
        <dbReference type="RuleBase" id="RU003640"/>
    </source>
</evidence>
<dbReference type="AlphaFoldDB" id="A0A059XNH4"/>
<protein>
    <recommendedName>
        <fullName evidence="3 12">NADH-ubiquinone oxidoreductase chain 3</fullName>
        <ecNumber evidence="12">7.1.1.2</ecNumber>
    </recommendedName>
</protein>
<evidence type="ECO:0000256" key="10">
    <source>
        <dbReference type="ARBA" id="ARBA00023136"/>
    </source>
</evidence>
<gene>
    <name evidence="13" type="primary">nad3</name>
</gene>
<dbReference type="RefSeq" id="YP_009034550.1">
    <property type="nucleotide sequence ID" value="NC_024200.1"/>
</dbReference>
<keyword evidence="10 12" id="KW-0472">Membrane</keyword>
<keyword evidence="6 12" id="KW-1278">Translocase</keyword>
<keyword evidence="12 13" id="KW-0496">Mitochondrion</keyword>
<reference evidence="13" key="1">
    <citation type="journal article" date="2014" name="Genome Announc.">
        <title>Complete Mitochondrial Genome Sequence of Lichtheimia ramosa (syn. Lichtheimia hongkongensis).</title>
        <authorList>
            <person name="Leung S.Y."/>
            <person name="Huang Y."/>
            <person name="Lau S.K."/>
            <person name="Woo P.C."/>
        </authorList>
    </citation>
    <scope>NUCLEOTIDE SEQUENCE</scope>
</reference>
<proteinExistence type="inferred from homology"/>
<keyword evidence="4 12" id="KW-0813">Transport</keyword>
<comment type="function">
    <text evidence="12">Core subunit of the mitochondrial membrane respiratory chain NADH dehydrogenase (Complex I) which catalyzes electron transfer from NADH through the respiratory chain, using ubiquinone as an electron acceptor. Essential for the catalytic activity of complex I.</text>
</comment>
<dbReference type="Pfam" id="PF00507">
    <property type="entry name" value="Oxidored_q4"/>
    <property type="match status" value="1"/>
</dbReference>
<evidence type="ECO:0000256" key="2">
    <source>
        <dbReference type="ARBA" id="ARBA00008472"/>
    </source>
</evidence>
<name>A0A059XNH4_9FUNG</name>
<comment type="catalytic activity">
    <reaction evidence="11 12">
        <text>a ubiquinone + NADH + 5 H(+)(in) = a ubiquinol + NAD(+) + 4 H(+)(out)</text>
        <dbReference type="Rhea" id="RHEA:29091"/>
        <dbReference type="Rhea" id="RHEA-COMP:9565"/>
        <dbReference type="Rhea" id="RHEA-COMP:9566"/>
        <dbReference type="ChEBI" id="CHEBI:15378"/>
        <dbReference type="ChEBI" id="CHEBI:16389"/>
        <dbReference type="ChEBI" id="CHEBI:17976"/>
        <dbReference type="ChEBI" id="CHEBI:57540"/>
        <dbReference type="ChEBI" id="CHEBI:57945"/>
        <dbReference type="EC" id="7.1.1.2"/>
    </reaction>
</comment>
<keyword evidence="7 12" id="KW-1133">Transmembrane helix</keyword>
<evidence type="ECO:0000256" key="6">
    <source>
        <dbReference type="ARBA" id="ARBA00022967"/>
    </source>
</evidence>
<keyword evidence="12" id="KW-0679">Respiratory chain</keyword>
<feature type="transmembrane region" description="Helical" evidence="12">
    <location>
        <begin position="56"/>
        <end position="81"/>
    </location>
</feature>
<dbReference type="EMBL" id="KJ561171">
    <property type="protein sequence ID" value="AIA24145.1"/>
    <property type="molecule type" value="Genomic_DNA"/>
</dbReference>
<dbReference type="EC" id="7.1.1.2" evidence="12"/>
<comment type="subcellular location">
    <subcellularLocation>
        <location evidence="1">Membrane</location>
        <topology evidence="1">Multi-pass membrane protein</topology>
    </subcellularLocation>
    <subcellularLocation>
        <location evidence="12">Mitochondrion membrane</location>
        <topology evidence="12">Multi-pass membrane protein</topology>
    </subcellularLocation>
</comment>
<evidence type="ECO:0000256" key="11">
    <source>
        <dbReference type="ARBA" id="ARBA00049551"/>
    </source>
</evidence>
<geneLocation type="mitochondrion" evidence="13"/>
<dbReference type="GO" id="GO:0008137">
    <property type="term" value="F:NADH dehydrogenase (ubiquinone) activity"/>
    <property type="evidence" value="ECO:0007669"/>
    <property type="project" value="UniProtKB-UniRule"/>
</dbReference>
<keyword evidence="5 12" id="KW-0812">Transmembrane</keyword>
<dbReference type="PANTHER" id="PTHR11058">
    <property type="entry name" value="NADH-UBIQUINONE OXIDOREDUCTASE CHAIN 3"/>
    <property type="match status" value="1"/>
</dbReference>